<organism evidence="1 2">
    <name type="scientific">Paractinoplanes rhizophilus</name>
    <dbReference type="NCBI Taxonomy" id="1416877"/>
    <lineage>
        <taxon>Bacteria</taxon>
        <taxon>Bacillati</taxon>
        <taxon>Actinomycetota</taxon>
        <taxon>Actinomycetes</taxon>
        <taxon>Micromonosporales</taxon>
        <taxon>Micromonosporaceae</taxon>
        <taxon>Paractinoplanes</taxon>
    </lineage>
</organism>
<dbReference type="EMBL" id="JBHTBJ010000027">
    <property type="protein sequence ID" value="MFC7277903.1"/>
    <property type="molecule type" value="Genomic_DNA"/>
</dbReference>
<dbReference type="InterPro" id="IPR006311">
    <property type="entry name" value="TAT_signal"/>
</dbReference>
<keyword evidence="2" id="KW-1185">Reference proteome</keyword>
<dbReference type="PROSITE" id="PS51318">
    <property type="entry name" value="TAT"/>
    <property type="match status" value="1"/>
</dbReference>
<reference evidence="2" key="1">
    <citation type="journal article" date="2019" name="Int. J. Syst. Evol. Microbiol.">
        <title>The Global Catalogue of Microorganisms (GCM) 10K type strain sequencing project: providing services to taxonomists for standard genome sequencing and annotation.</title>
        <authorList>
            <consortium name="The Broad Institute Genomics Platform"/>
            <consortium name="The Broad Institute Genome Sequencing Center for Infectious Disease"/>
            <person name="Wu L."/>
            <person name="Ma J."/>
        </authorList>
    </citation>
    <scope>NUCLEOTIDE SEQUENCE [LARGE SCALE GENOMIC DNA]</scope>
    <source>
        <strain evidence="2">XZYJT-10</strain>
    </source>
</reference>
<proteinExistence type="predicted"/>
<protein>
    <submittedName>
        <fullName evidence="1">Uncharacterized protein</fullName>
    </submittedName>
</protein>
<comment type="caution">
    <text evidence="1">The sequence shown here is derived from an EMBL/GenBank/DDBJ whole genome shotgun (WGS) entry which is preliminary data.</text>
</comment>
<name>A0ABW2I029_9ACTN</name>
<dbReference type="RefSeq" id="WP_378974101.1">
    <property type="nucleotide sequence ID" value="NZ_JBHTBJ010000027.1"/>
</dbReference>
<evidence type="ECO:0000313" key="2">
    <source>
        <dbReference type="Proteomes" id="UP001596548"/>
    </source>
</evidence>
<gene>
    <name evidence="1" type="ORF">ACFQS1_28285</name>
</gene>
<dbReference type="Proteomes" id="UP001596548">
    <property type="component" value="Unassembled WGS sequence"/>
</dbReference>
<evidence type="ECO:0000313" key="1">
    <source>
        <dbReference type="EMBL" id="MFC7277903.1"/>
    </source>
</evidence>
<accession>A0ABW2I029</accession>
<sequence>MARVTRRELMNLLGALGVVATFAGLVLGLPAIDRALPAERPVRADEPYPVGAGVTVIPPVGSTLDVTGTRPGDSAGTALFHLGAVQYKIAVRPYDGDLGSAGQRLRKRITDTPGYQVTGPQLQVDTAGGLIGLQGGYTAPGRGGRYAVFVSDGLTIEVTISGADLDLGRTLPQIEASTRTLRTDGRAP</sequence>